<reference evidence="2 3" key="1">
    <citation type="submission" date="2018-08" db="EMBL/GenBank/DDBJ databases">
        <title>Genome and evolution of the arbuscular mycorrhizal fungus Diversispora epigaea (formerly Glomus versiforme) and its bacterial endosymbionts.</title>
        <authorList>
            <person name="Sun X."/>
            <person name="Fei Z."/>
            <person name="Harrison M."/>
        </authorList>
    </citation>
    <scope>NUCLEOTIDE SEQUENCE [LARGE SCALE GENOMIC DNA]</scope>
    <source>
        <strain evidence="2 3">IT104</strain>
    </source>
</reference>
<name>A0A397GWZ5_9GLOM</name>
<organism evidence="2 3">
    <name type="scientific">Diversispora epigaea</name>
    <dbReference type="NCBI Taxonomy" id="1348612"/>
    <lineage>
        <taxon>Eukaryota</taxon>
        <taxon>Fungi</taxon>
        <taxon>Fungi incertae sedis</taxon>
        <taxon>Mucoromycota</taxon>
        <taxon>Glomeromycotina</taxon>
        <taxon>Glomeromycetes</taxon>
        <taxon>Diversisporales</taxon>
        <taxon>Diversisporaceae</taxon>
        <taxon>Diversispora</taxon>
    </lineage>
</organism>
<proteinExistence type="predicted"/>
<dbReference type="Proteomes" id="UP000266861">
    <property type="component" value="Unassembled WGS sequence"/>
</dbReference>
<dbReference type="EMBL" id="PQFF01000381">
    <property type="protein sequence ID" value="RHZ54044.1"/>
    <property type="molecule type" value="Genomic_DNA"/>
</dbReference>
<sequence length="107" mass="12620">MEARIFYYVDPAENEKNRTFMQNIAYESLLLDHEHPECSDSYSYYRMIILAYSMFVLFSWLTKPYSDCSSSTSVTFEHVRLIRSRDAFRECLLKAIGMANGIKFCEI</sequence>
<evidence type="ECO:0000256" key="1">
    <source>
        <dbReference type="SAM" id="Phobius"/>
    </source>
</evidence>
<dbReference type="AlphaFoldDB" id="A0A397GWZ5"/>
<keyword evidence="1" id="KW-1133">Transmembrane helix</keyword>
<gene>
    <name evidence="2" type="ORF">Glove_431g11</name>
</gene>
<keyword evidence="1" id="KW-0812">Transmembrane</keyword>
<evidence type="ECO:0000313" key="3">
    <source>
        <dbReference type="Proteomes" id="UP000266861"/>
    </source>
</evidence>
<evidence type="ECO:0000313" key="2">
    <source>
        <dbReference type="EMBL" id="RHZ54044.1"/>
    </source>
</evidence>
<keyword evidence="3" id="KW-1185">Reference proteome</keyword>
<keyword evidence="1" id="KW-0472">Membrane</keyword>
<protein>
    <submittedName>
        <fullName evidence="2">Uncharacterized protein</fullName>
    </submittedName>
</protein>
<feature type="transmembrane region" description="Helical" evidence="1">
    <location>
        <begin position="44"/>
        <end position="61"/>
    </location>
</feature>
<comment type="caution">
    <text evidence="2">The sequence shown here is derived from an EMBL/GenBank/DDBJ whole genome shotgun (WGS) entry which is preliminary data.</text>
</comment>
<accession>A0A397GWZ5</accession>